<evidence type="ECO:0000313" key="1">
    <source>
        <dbReference type="EMBL" id="MBR8464268.1"/>
    </source>
</evidence>
<keyword evidence="2" id="KW-1185">Reference proteome</keyword>
<comment type="caution">
    <text evidence="1">The sequence shown here is derived from an EMBL/GenBank/DDBJ whole genome shotgun (WGS) entry which is preliminary data.</text>
</comment>
<organism evidence="1 2">
    <name type="scientific">Campylobacter anatolicus</name>
    <dbReference type="NCBI Taxonomy" id="2829105"/>
    <lineage>
        <taxon>Bacteria</taxon>
        <taxon>Pseudomonadati</taxon>
        <taxon>Campylobacterota</taxon>
        <taxon>Epsilonproteobacteria</taxon>
        <taxon>Campylobacterales</taxon>
        <taxon>Campylobacteraceae</taxon>
        <taxon>Campylobacter</taxon>
    </lineage>
</organism>
<dbReference type="RefSeq" id="WP_212139783.1">
    <property type="nucleotide sequence ID" value="NZ_JAGSSW010000006.1"/>
</dbReference>
<reference evidence="1 2" key="1">
    <citation type="submission" date="2021-04" db="EMBL/GenBank/DDBJ databases">
        <title>Molecular and phenotypic characterization and identification of bacterial isolates recovered from the Anatolian ground squirrels (Spermophilus xanthoprymnus) and which have the potential to form a new species in the Campylobacter genus.</title>
        <authorList>
            <person name="Aydin F."/>
            <person name="Abay S."/>
            <person name="Kayman T."/>
            <person name="Karakaya E."/>
            <person name="Mustak H.K."/>
            <person name="Mustak I.B."/>
            <person name="Bilgin N."/>
            <person name="Duzler A."/>
            <person name="Sahin O."/>
            <person name="Guran O."/>
            <person name="Saticioglu I.B."/>
        </authorList>
    </citation>
    <scope>NUCLEOTIDE SEQUENCE [LARGE SCALE GENOMIC DNA]</scope>
    <source>
        <strain evidence="2">faydin-G24</strain>
    </source>
</reference>
<dbReference type="EMBL" id="JAGSSW010000006">
    <property type="protein sequence ID" value="MBR8464268.1"/>
    <property type="molecule type" value="Genomic_DNA"/>
</dbReference>
<dbReference type="Proteomes" id="UP000682951">
    <property type="component" value="Unassembled WGS sequence"/>
</dbReference>
<sequence>MMWYMLLGTSGISKEDILNDPLFPIIGFTRQSSLYVEKIKQFNEKYGTDISFYTAYHTRATNRGGWARTDNRLSGYNGGNGPLGGYTQYYEFKICNYGSQRVFLKFDNNPQEFELLKGTPKNYYTSVAADASPGYSTFRLFLK</sequence>
<accession>A0ABS5HJ37</accession>
<evidence type="ECO:0000313" key="2">
    <source>
        <dbReference type="Proteomes" id="UP000682951"/>
    </source>
</evidence>
<protein>
    <submittedName>
        <fullName evidence="1">Uncharacterized protein</fullName>
    </submittedName>
</protein>
<proteinExistence type="predicted"/>
<name>A0ABS5HJ37_9BACT</name>
<gene>
    <name evidence="1" type="ORF">KDD93_06800</name>
</gene>